<dbReference type="Pfam" id="PF00012">
    <property type="entry name" value="HSP70"/>
    <property type="match status" value="2"/>
</dbReference>
<dbReference type="RefSeq" id="WP_194135821.1">
    <property type="nucleotide sequence ID" value="NZ_JADFFK010000012.1"/>
</dbReference>
<gene>
    <name evidence="4" type="ORF">IQ782_16845</name>
</gene>
<dbReference type="PROSITE" id="PS00329">
    <property type="entry name" value="HSP70_2"/>
    <property type="match status" value="1"/>
</dbReference>
<dbReference type="PRINTS" id="PR00301">
    <property type="entry name" value="HEATSHOCK70"/>
</dbReference>
<organism evidence="4 5">
    <name type="scientific">Salipiger mangrovisoli</name>
    <dbReference type="NCBI Taxonomy" id="2865933"/>
    <lineage>
        <taxon>Bacteria</taxon>
        <taxon>Pseudomonadati</taxon>
        <taxon>Pseudomonadota</taxon>
        <taxon>Alphaproteobacteria</taxon>
        <taxon>Rhodobacterales</taxon>
        <taxon>Roseobacteraceae</taxon>
        <taxon>Salipiger</taxon>
    </lineage>
</organism>
<sequence length="427" mass="44637">MADAGYAGGDCLAIDFGTSNSAAGIVEGGAVRLLEIEAGAETLPTAVFFPEDGGMRIGAAASEALIAGEEGRYMRALKSVLGTGLFHEKRLIGGRRRTLAEIVTAFLVEMKTRAEAQTGRSFRRALSGRPVHFHTRDPERDARAEEDLRGCYLAAGFEGVEMMFEPEAAALASRIAEGTGGTGGTGLIIDIGGGTSDFTVFRSAGDGIAITASHGIRLGGTDFDHAVSMRHAMPLLGLGGALRRDFGEGLLPVPNALYVDLSTWAKIPFLYSRDTERAVAEMLRLAEAPEAMRRLQAVITDELGHELAFAVERGKIDANSGVAGAQIAMGMIEPGLGARITAGTLNAALGEAREALRMAIYETLMLAQVSPAQVDSVVLVGGSSLMALVEDEARAVCPGAMLRRSEAFTAVVDGLAWAASGRGVARA</sequence>
<evidence type="ECO:0000313" key="5">
    <source>
        <dbReference type="Proteomes" id="UP000607796"/>
    </source>
</evidence>
<keyword evidence="5" id="KW-1185">Reference proteome</keyword>
<reference evidence="4 5" key="1">
    <citation type="journal article" date="2021" name="Int. J. Syst. Evol. Microbiol.">
        <title>Salipiger mangrovisoli sp. nov., isolated from mangrove soil and the proposal for the reclassification of Paraphaeobacter pallidus as Salipiger pallidus comb. nov.</title>
        <authorList>
            <person name="Du J."/>
            <person name="Liu Y."/>
            <person name="Pei T."/>
            <person name="Deng M.R."/>
            <person name="Zhu H."/>
        </authorList>
    </citation>
    <scope>NUCLEOTIDE SEQUENCE [LARGE SCALE GENOMIC DNA]</scope>
    <source>
        <strain evidence="4 5">6D45A</strain>
    </source>
</reference>
<evidence type="ECO:0000256" key="3">
    <source>
        <dbReference type="ARBA" id="ARBA00022840"/>
    </source>
</evidence>
<dbReference type="InterPro" id="IPR013126">
    <property type="entry name" value="Hsp_70_fam"/>
</dbReference>
<dbReference type="PANTHER" id="PTHR19375">
    <property type="entry name" value="HEAT SHOCK PROTEIN 70KDA"/>
    <property type="match status" value="1"/>
</dbReference>
<keyword evidence="3" id="KW-0067">ATP-binding</keyword>
<dbReference type="Proteomes" id="UP000607796">
    <property type="component" value="Unassembled WGS sequence"/>
</dbReference>
<protein>
    <submittedName>
        <fullName evidence="4">Hsp70 family protein</fullName>
    </submittedName>
</protein>
<keyword evidence="2" id="KW-0547">Nucleotide-binding</keyword>
<accession>A0ABR9X4N5</accession>
<evidence type="ECO:0000313" key="4">
    <source>
        <dbReference type="EMBL" id="MBE9638524.1"/>
    </source>
</evidence>
<dbReference type="EMBL" id="JADFFK010000012">
    <property type="protein sequence ID" value="MBE9638524.1"/>
    <property type="molecule type" value="Genomic_DNA"/>
</dbReference>
<comment type="caution">
    <text evidence="4">The sequence shown here is derived from an EMBL/GenBank/DDBJ whole genome shotgun (WGS) entry which is preliminary data.</text>
</comment>
<comment type="similarity">
    <text evidence="1">Belongs to the heat shock protein 70 family.</text>
</comment>
<dbReference type="InterPro" id="IPR043129">
    <property type="entry name" value="ATPase_NBD"/>
</dbReference>
<dbReference type="Gene3D" id="3.90.640.10">
    <property type="entry name" value="Actin, Chain A, domain 4"/>
    <property type="match status" value="1"/>
</dbReference>
<proteinExistence type="inferred from homology"/>
<dbReference type="Gene3D" id="3.30.420.40">
    <property type="match status" value="3"/>
</dbReference>
<evidence type="ECO:0000256" key="1">
    <source>
        <dbReference type="ARBA" id="ARBA00007381"/>
    </source>
</evidence>
<evidence type="ECO:0000256" key="2">
    <source>
        <dbReference type="ARBA" id="ARBA00022741"/>
    </source>
</evidence>
<name>A0ABR9X4N5_9RHOB</name>
<dbReference type="InterPro" id="IPR018181">
    <property type="entry name" value="Heat_shock_70_CS"/>
</dbReference>
<dbReference type="SUPFAM" id="SSF53067">
    <property type="entry name" value="Actin-like ATPase domain"/>
    <property type="match status" value="2"/>
</dbReference>